<evidence type="ECO:0000313" key="10">
    <source>
        <dbReference type="EMBL" id="TQM72006.1"/>
    </source>
</evidence>
<keyword evidence="5 10" id="KW-0418">Kinase</keyword>
<feature type="compositionally biased region" description="Basic residues" evidence="8">
    <location>
        <begin position="437"/>
        <end position="448"/>
    </location>
</feature>
<dbReference type="PROSITE" id="PS00107">
    <property type="entry name" value="PROTEIN_KINASE_ATP"/>
    <property type="match status" value="1"/>
</dbReference>
<evidence type="ECO:0000313" key="11">
    <source>
        <dbReference type="Proteomes" id="UP000316706"/>
    </source>
</evidence>
<evidence type="ECO:0000256" key="2">
    <source>
        <dbReference type="ARBA" id="ARBA00022527"/>
    </source>
</evidence>
<keyword evidence="4 7" id="KW-0547">Nucleotide-binding</keyword>
<keyword evidence="2 10" id="KW-0723">Serine/threonine-protein kinase</keyword>
<feature type="compositionally biased region" description="Basic residues" evidence="8">
    <location>
        <begin position="390"/>
        <end position="410"/>
    </location>
</feature>
<evidence type="ECO:0000256" key="8">
    <source>
        <dbReference type="SAM" id="MobiDB-lite"/>
    </source>
</evidence>
<evidence type="ECO:0000259" key="9">
    <source>
        <dbReference type="PROSITE" id="PS50011"/>
    </source>
</evidence>
<dbReference type="Gene3D" id="1.10.510.10">
    <property type="entry name" value="Transferase(Phosphotransferase) domain 1"/>
    <property type="match status" value="1"/>
</dbReference>
<evidence type="ECO:0000256" key="4">
    <source>
        <dbReference type="ARBA" id="ARBA00022741"/>
    </source>
</evidence>
<keyword evidence="11" id="KW-1185">Reference proteome</keyword>
<feature type="binding site" evidence="7">
    <location>
        <position position="42"/>
    </location>
    <ligand>
        <name>ATP</name>
        <dbReference type="ChEBI" id="CHEBI:30616"/>
    </ligand>
</feature>
<dbReference type="PROSITE" id="PS50011">
    <property type="entry name" value="PROTEIN_KINASE_DOM"/>
    <property type="match status" value="1"/>
</dbReference>
<protein>
    <recommendedName>
        <fullName evidence="1">non-specific serine/threonine protein kinase</fullName>
        <ecNumber evidence="1">2.7.11.1</ecNumber>
    </recommendedName>
</protein>
<evidence type="ECO:0000256" key="7">
    <source>
        <dbReference type="PROSITE-ProRule" id="PRU10141"/>
    </source>
</evidence>
<dbReference type="SMART" id="SM00220">
    <property type="entry name" value="S_TKc"/>
    <property type="match status" value="1"/>
</dbReference>
<dbReference type="EC" id="2.7.11.1" evidence="1"/>
<dbReference type="SUPFAM" id="SSF56112">
    <property type="entry name" value="Protein kinase-like (PK-like)"/>
    <property type="match status" value="1"/>
</dbReference>
<name>A0A543IN36_9ACTN</name>
<dbReference type="AlphaFoldDB" id="A0A543IN36"/>
<dbReference type="PROSITE" id="PS00108">
    <property type="entry name" value="PROTEIN_KINASE_ST"/>
    <property type="match status" value="1"/>
</dbReference>
<dbReference type="GO" id="GO:0005524">
    <property type="term" value="F:ATP binding"/>
    <property type="evidence" value="ECO:0007669"/>
    <property type="project" value="UniProtKB-UniRule"/>
</dbReference>
<dbReference type="PANTHER" id="PTHR43289:SF6">
    <property type="entry name" value="SERINE_THREONINE-PROTEIN KINASE NEKL-3"/>
    <property type="match status" value="1"/>
</dbReference>
<dbReference type="GO" id="GO:0004674">
    <property type="term" value="F:protein serine/threonine kinase activity"/>
    <property type="evidence" value="ECO:0007669"/>
    <property type="project" value="UniProtKB-KW"/>
</dbReference>
<dbReference type="InterPro" id="IPR000719">
    <property type="entry name" value="Prot_kinase_dom"/>
</dbReference>
<accession>A0A543IN36</accession>
<evidence type="ECO:0000256" key="6">
    <source>
        <dbReference type="ARBA" id="ARBA00022840"/>
    </source>
</evidence>
<proteinExistence type="predicted"/>
<dbReference type="CDD" id="cd14014">
    <property type="entry name" value="STKc_PknB_like"/>
    <property type="match status" value="1"/>
</dbReference>
<dbReference type="InterPro" id="IPR008271">
    <property type="entry name" value="Ser/Thr_kinase_AS"/>
</dbReference>
<sequence length="636" mass="69735">MNGDRLIPLARRYRLLSVVGRGGMGTVWRAYDEMLDRDVAVKEVRLPARITKGERRAMCRRLLTEARATAALRHPGVVAVHDFIIEDGRPWIVMEFVESCSLNRLVAEDGPLGVRRTAEIGAAVLSVLRAAHSAGILHRDVKPSNVLICDDGRVLLTDFGLAVHTAGGRQSADTMPAGIEGSPAYLSPERVNGMPGVEASDLWSLGATLYMAVEGFSPFLRCHALASMMAVVLGDYAPPERAGPLTPVIEGLLRQRPEDRLTADETAELLADVLGSVPEPGATAAKPDPLPHRVRGIPARRLPLPRRVPWAQRGPWVQRGAWGQRPWAQRGPRGSRPWGQRGPWGSRGPWQRSAWTALGGPRVFRGPRVPWTLRSGRRHGDPAGEPGCGSRRRLRDRWRHRDARTSRHAARTPEDPAPGDGRREGPGCDLDRTQPRGLRKARVQRRGARPGAVAGVAVLAMLAAGAGTWTARWTSVGQSDEPVALRPAAGLTAKTTRYREAGAYSVRVPAGWQAERSDGVMRWTDAQAGLGLRITAAPGDPLAGLRAAERAAEAERRYPGYHRLRLERVPEVIADAAEWEFTWRGEPTAAYEDGVRHVLCSRAAGYEFCFYAPDRRWTPGQRLYGAILKTFRPEKG</sequence>
<feature type="region of interest" description="Disordered" evidence="8">
    <location>
        <begin position="320"/>
        <end position="450"/>
    </location>
</feature>
<dbReference type="InterPro" id="IPR011009">
    <property type="entry name" value="Kinase-like_dom_sf"/>
</dbReference>
<organism evidence="10 11">
    <name type="scientific">Actinomadura hallensis</name>
    <dbReference type="NCBI Taxonomy" id="337895"/>
    <lineage>
        <taxon>Bacteria</taxon>
        <taxon>Bacillati</taxon>
        <taxon>Actinomycetota</taxon>
        <taxon>Actinomycetes</taxon>
        <taxon>Streptosporangiales</taxon>
        <taxon>Thermomonosporaceae</taxon>
        <taxon>Actinomadura</taxon>
    </lineage>
</organism>
<evidence type="ECO:0000256" key="1">
    <source>
        <dbReference type="ARBA" id="ARBA00012513"/>
    </source>
</evidence>
<keyword evidence="6 7" id="KW-0067">ATP-binding</keyword>
<dbReference type="InterPro" id="IPR017441">
    <property type="entry name" value="Protein_kinase_ATP_BS"/>
</dbReference>
<dbReference type="Gene3D" id="3.30.200.20">
    <property type="entry name" value="Phosphorylase Kinase, domain 1"/>
    <property type="match status" value="1"/>
</dbReference>
<keyword evidence="3" id="KW-0808">Transferase</keyword>
<dbReference type="Proteomes" id="UP000316706">
    <property type="component" value="Unassembled WGS sequence"/>
</dbReference>
<dbReference type="Pfam" id="PF00069">
    <property type="entry name" value="Pkinase"/>
    <property type="match status" value="1"/>
</dbReference>
<reference evidence="10 11" key="1">
    <citation type="submission" date="2019-06" db="EMBL/GenBank/DDBJ databases">
        <title>Sequencing the genomes of 1000 actinobacteria strains.</title>
        <authorList>
            <person name="Klenk H.-P."/>
        </authorList>
    </citation>
    <scope>NUCLEOTIDE SEQUENCE [LARGE SCALE GENOMIC DNA]</scope>
    <source>
        <strain evidence="10 11">DSM 45043</strain>
    </source>
</reference>
<gene>
    <name evidence="10" type="ORF">FHX41_5791</name>
</gene>
<dbReference type="EMBL" id="VFPO01000001">
    <property type="protein sequence ID" value="TQM72006.1"/>
    <property type="molecule type" value="Genomic_DNA"/>
</dbReference>
<feature type="compositionally biased region" description="Basic and acidic residues" evidence="8">
    <location>
        <begin position="420"/>
        <end position="434"/>
    </location>
</feature>
<feature type="domain" description="Protein kinase" evidence="9">
    <location>
        <begin position="13"/>
        <end position="274"/>
    </location>
</feature>
<evidence type="ECO:0000256" key="3">
    <source>
        <dbReference type="ARBA" id="ARBA00022679"/>
    </source>
</evidence>
<evidence type="ECO:0000256" key="5">
    <source>
        <dbReference type="ARBA" id="ARBA00022777"/>
    </source>
</evidence>
<comment type="caution">
    <text evidence="10">The sequence shown here is derived from an EMBL/GenBank/DDBJ whole genome shotgun (WGS) entry which is preliminary data.</text>
</comment>
<dbReference type="PANTHER" id="PTHR43289">
    <property type="entry name" value="MITOGEN-ACTIVATED PROTEIN KINASE KINASE KINASE 20-RELATED"/>
    <property type="match status" value="1"/>
</dbReference>